<keyword evidence="14 16" id="KW-0131">Cell cycle</keyword>
<evidence type="ECO:0000259" key="17">
    <source>
        <dbReference type="Pfam" id="PF00905"/>
    </source>
</evidence>
<dbReference type="RefSeq" id="WP_070073451.1">
    <property type="nucleotide sequence ID" value="NZ_CP017448.1"/>
</dbReference>
<evidence type="ECO:0000256" key="9">
    <source>
        <dbReference type="ARBA" id="ARBA00022960"/>
    </source>
</evidence>
<feature type="domain" description="Penicillin-binding protein dimerisation" evidence="18">
    <location>
        <begin position="54"/>
        <end position="204"/>
    </location>
</feature>
<dbReference type="InterPro" id="IPR050515">
    <property type="entry name" value="Beta-lactam/transpept"/>
</dbReference>
<evidence type="ECO:0000256" key="1">
    <source>
        <dbReference type="ARBA" id="ARBA00004370"/>
    </source>
</evidence>
<keyword evidence="9 16" id="KW-0133">Cell shape</keyword>
<comment type="catalytic activity">
    <reaction evidence="16">
        <text>Preferential cleavage: (Ac)2-L-Lys-D-Ala-|-D-Ala. Also transpeptidation of peptidyl-alanyl moieties that are N-acyl substituents of D-alanine.</text>
        <dbReference type="EC" id="3.4.16.4"/>
    </reaction>
</comment>
<protein>
    <recommendedName>
        <fullName evidence="16">Peptidoglycan D,D-transpeptidase FtsI</fullName>
        <ecNumber evidence="16">3.4.16.4</ecNumber>
    </recommendedName>
    <alternativeName>
        <fullName evidence="16">Penicillin-binding protein 3</fullName>
        <shortName evidence="16">PBP-3</shortName>
    </alternativeName>
</protein>
<keyword evidence="11 16" id="KW-1133">Transmembrane helix</keyword>
<evidence type="ECO:0000256" key="8">
    <source>
        <dbReference type="ARBA" id="ARBA00022801"/>
    </source>
</evidence>
<dbReference type="InterPro" id="IPR005311">
    <property type="entry name" value="PBP_dimer"/>
</dbReference>
<evidence type="ECO:0000256" key="10">
    <source>
        <dbReference type="ARBA" id="ARBA00022984"/>
    </source>
</evidence>
<dbReference type="InterPro" id="IPR012338">
    <property type="entry name" value="Beta-lactam/transpept-like"/>
</dbReference>
<evidence type="ECO:0000256" key="11">
    <source>
        <dbReference type="ARBA" id="ARBA00022989"/>
    </source>
</evidence>
<dbReference type="SUPFAM" id="SSF56601">
    <property type="entry name" value="beta-lactamase/transpeptidase-like"/>
    <property type="match status" value="1"/>
</dbReference>
<keyword evidence="20" id="KW-1185">Reference proteome</keyword>
<keyword evidence="8 16" id="KW-0378">Hydrolase</keyword>
<dbReference type="EC" id="3.4.16.4" evidence="16"/>
<dbReference type="GO" id="GO:0006508">
    <property type="term" value="P:proteolysis"/>
    <property type="evidence" value="ECO:0007669"/>
    <property type="project" value="UniProtKB-KW"/>
</dbReference>
<keyword evidence="12 16" id="KW-0472">Membrane</keyword>
<evidence type="ECO:0000313" key="20">
    <source>
        <dbReference type="Proteomes" id="UP000095342"/>
    </source>
</evidence>
<dbReference type="InterPro" id="IPR036138">
    <property type="entry name" value="PBP_dimer_sf"/>
</dbReference>
<accession>A0A1D8KAF2</accession>
<evidence type="ECO:0000256" key="13">
    <source>
        <dbReference type="ARBA" id="ARBA00023210"/>
    </source>
</evidence>
<name>A0A1D8KAF2_9GAMM</name>
<keyword evidence="7 16" id="KW-0812">Transmembrane</keyword>
<evidence type="ECO:0000256" key="2">
    <source>
        <dbReference type="ARBA" id="ARBA00022475"/>
    </source>
</evidence>
<dbReference type="Pfam" id="PF03717">
    <property type="entry name" value="PBP_dimer"/>
    <property type="match status" value="1"/>
</dbReference>
<dbReference type="Gene3D" id="3.30.450.330">
    <property type="match status" value="1"/>
</dbReference>
<evidence type="ECO:0000256" key="7">
    <source>
        <dbReference type="ARBA" id="ARBA00022692"/>
    </source>
</evidence>
<dbReference type="GO" id="GO:0071555">
    <property type="term" value="P:cell wall organization"/>
    <property type="evidence" value="ECO:0007669"/>
    <property type="project" value="UniProtKB-KW"/>
</dbReference>
<comment type="subcellular location">
    <subcellularLocation>
        <location evidence="1">Membrane</location>
    </subcellularLocation>
</comment>
<dbReference type="GO" id="GO:0005886">
    <property type="term" value="C:plasma membrane"/>
    <property type="evidence" value="ECO:0007669"/>
    <property type="project" value="UniProtKB-UniRule"/>
</dbReference>
<keyword evidence="15 16" id="KW-0961">Cell wall biogenesis/degradation</keyword>
<feature type="domain" description="Penicillin-binding protein transpeptidase" evidence="17">
    <location>
        <begin position="244"/>
        <end position="541"/>
    </location>
</feature>
<dbReference type="GO" id="GO:0008360">
    <property type="term" value="P:regulation of cell shape"/>
    <property type="evidence" value="ECO:0007669"/>
    <property type="project" value="UniProtKB-KW"/>
</dbReference>
<dbReference type="PANTHER" id="PTHR30627">
    <property type="entry name" value="PEPTIDOGLYCAN D,D-TRANSPEPTIDASE"/>
    <property type="match status" value="1"/>
</dbReference>
<sequence>MTSRPDFKRRRQLVLGLFGVGAAGLVWRGFDLEVMRGPFLRKQGDARYLRVVKMPAHRGMILDRNRRPLAISTPMDSVWIDPQQDPDDRGLDRLAALLQQDAATLRGQVRVARQTGREFLWVERLIDPQLGRRVAALKVPGVGLLREYKRFYPMGEVGSHVLGFTNIDDQGQDGLELEFNSWLTGKPGAKRVIKNGFGQIVQNVDLIRSPRPGRDLVTSIDQRIQYLAYRSLKAAVVAHGARSGSIVVMDPSNGAIVAMADQPTFNPNVRSDYVPRLYRNRAVTDAYEPGSTMKPFTLSAALLSGKYTPDTEINTSPGWYMLAGHTIKDDSDFGRIDLTQVLQVSSNVAASKISLTLPPYYVWSMYRDFGFGQITHSGFPGEATGTLHNYTTWRPIDQATMAYGYGIAVTSLQLAHAYCGLANGGVLEPATFVQPTASTAGKRVLPQHIADQMRTMLRSVITPMGTGYAAHIPGYTVAGKTGTAHRLTSSGNYAEDKYTAVFAGIVPATRPRLVAVVMIDDPQGGKYYGGQVAAPVFKEVMSGALRLLDIPPDDIDVLQAGPVPESRGAVA</sequence>
<evidence type="ECO:0000256" key="12">
    <source>
        <dbReference type="ARBA" id="ARBA00023136"/>
    </source>
</evidence>
<evidence type="ECO:0000256" key="15">
    <source>
        <dbReference type="ARBA" id="ARBA00023316"/>
    </source>
</evidence>
<keyword evidence="13 16" id="KW-0717">Septation</keyword>
<comment type="pathway">
    <text evidence="16">Cell wall biogenesis; peptidoglycan biosynthesis.</text>
</comment>
<evidence type="ECO:0000313" key="19">
    <source>
        <dbReference type="EMBL" id="AOV17921.1"/>
    </source>
</evidence>
<evidence type="ECO:0000256" key="5">
    <source>
        <dbReference type="ARBA" id="ARBA00022645"/>
    </source>
</evidence>
<dbReference type="InterPro" id="IPR037532">
    <property type="entry name" value="FtsI_transpept"/>
</dbReference>
<comment type="similarity">
    <text evidence="16">Belongs to the transpeptidase family. FtsI subfamily.</text>
</comment>
<keyword evidence="5 16" id="KW-0121">Carboxypeptidase</keyword>
<comment type="function">
    <text evidence="16">Catalyzes cross-linking of the peptidoglycan cell wall at the division septum.</text>
</comment>
<keyword evidence="2 16" id="KW-1003">Cell membrane</keyword>
<dbReference type="Gene3D" id="3.40.710.10">
    <property type="entry name" value="DD-peptidase/beta-lactamase superfamily"/>
    <property type="match status" value="1"/>
</dbReference>
<evidence type="ECO:0000256" key="3">
    <source>
        <dbReference type="ARBA" id="ARBA00022519"/>
    </source>
</evidence>
<keyword evidence="3 16" id="KW-0997">Cell inner membrane</keyword>
<dbReference type="Gene3D" id="3.90.1310.10">
    <property type="entry name" value="Penicillin-binding protein 2a (Domain 2)"/>
    <property type="match status" value="1"/>
</dbReference>
<feature type="active site" description="Acyl-ester intermediate" evidence="16">
    <location>
        <position position="291"/>
    </location>
</feature>
<keyword evidence="10 16" id="KW-0573">Peptidoglycan synthesis</keyword>
<evidence type="ECO:0000256" key="14">
    <source>
        <dbReference type="ARBA" id="ARBA00023306"/>
    </source>
</evidence>
<dbReference type="HAMAP" id="MF_02080">
    <property type="entry name" value="FtsI_transpept"/>
    <property type="match status" value="1"/>
</dbReference>
<keyword evidence="6 16" id="KW-0645">Protease</keyword>
<dbReference type="GO" id="GO:0000917">
    <property type="term" value="P:division septum assembly"/>
    <property type="evidence" value="ECO:0007669"/>
    <property type="project" value="UniProtKB-KW"/>
</dbReference>
<dbReference type="Pfam" id="PF00905">
    <property type="entry name" value="Transpeptidase"/>
    <property type="match status" value="1"/>
</dbReference>
<dbReference type="KEGG" id="aaeo:BJI67_13400"/>
<evidence type="ECO:0000259" key="18">
    <source>
        <dbReference type="Pfam" id="PF03717"/>
    </source>
</evidence>
<organism evidence="19 20">
    <name type="scientific">Acidihalobacter aeolianus</name>
    <dbReference type="NCBI Taxonomy" id="2792603"/>
    <lineage>
        <taxon>Bacteria</taxon>
        <taxon>Pseudomonadati</taxon>
        <taxon>Pseudomonadota</taxon>
        <taxon>Gammaproteobacteria</taxon>
        <taxon>Chromatiales</taxon>
        <taxon>Ectothiorhodospiraceae</taxon>
        <taxon>Acidihalobacter</taxon>
    </lineage>
</organism>
<dbReference type="UniPathway" id="UPA00219"/>
<dbReference type="PANTHER" id="PTHR30627:SF1">
    <property type="entry name" value="PEPTIDOGLYCAN D,D-TRANSPEPTIDASE FTSI"/>
    <property type="match status" value="1"/>
</dbReference>
<dbReference type="GO" id="GO:0008955">
    <property type="term" value="F:peptidoglycan glycosyltransferase activity"/>
    <property type="evidence" value="ECO:0007669"/>
    <property type="project" value="InterPro"/>
</dbReference>
<dbReference type="InterPro" id="IPR001460">
    <property type="entry name" value="PCN-bd_Tpept"/>
</dbReference>
<evidence type="ECO:0000256" key="4">
    <source>
        <dbReference type="ARBA" id="ARBA00022618"/>
    </source>
</evidence>
<evidence type="ECO:0000256" key="16">
    <source>
        <dbReference type="HAMAP-Rule" id="MF_02080"/>
    </source>
</evidence>
<dbReference type="GO" id="GO:0043093">
    <property type="term" value="P:FtsZ-dependent cytokinesis"/>
    <property type="evidence" value="ECO:0007669"/>
    <property type="project" value="UniProtKB-UniRule"/>
</dbReference>
<gene>
    <name evidence="16" type="primary">ftsI</name>
    <name evidence="19" type="ORF">BJI67_13400</name>
</gene>
<dbReference type="SUPFAM" id="SSF56519">
    <property type="entry name" value="Penicillin binding protein dimerisation domain"/>
    <property type="match status" value="1"/>
</dbReference>
<keyword evidence="4 16" id="KW-0132">Cell division</keyword>
<dbReference type="GO" id="GO:0009002">
    <property type="term" value="F:serine-type D-Ala-D-Ala carboxypeptidase activity"/>
    <property type="evidence" value="ECO:0007669"/>
    <property type="project" value="UniProtKB-UniRule"/>
</dbReference>
<dbReference type="EMBL" id="CP017448">
    <property type="protein sequence ID" value="AOV17921.1"/>
    <property type="molecule type" value="Genomic_DNA"/>
</dbReference>
<dbReference type="GO" id="GO:0008658">
    <property type="term" value="F:penicillin binding"/>
    <property type="evidence" value="ECO:0007669"/>
    <property type="project" value="InterPro"/>
</dbReference>
<reference evidence="19 20" key="1">
    <citation type="submission" date="2016-09" db="EMBL/GenBank/DDBJ databases">
        <title>Acidihalobacter prosperus V6 (DSM14174).</title>
        <authorList>
            <person name="Khaleque H.N."/>
            <person name="Ramsay J.P."/>
            <person name="Murphy R.J.T."/>
            <person name="Kaksonen A.H."/>
            <person name="Boxall N.J."/>
            <person name="Watkin E.L.J."/>
        </authorList>
    </citation>
    <scope>NUCLEOTIDE SEQUENCE [LARGE SCALE GENOMIC DNA]</scope>
    <source>
        <strain evidence="19 20">V6</strain>
    </source>
</reference>
<evidence type="ECO:0000256" key="6">
    <source>
        <dbReference type="ARBA" id="ARBA00022670"/>
    </source>
</evidence>
<dbReference type="Proteomes" id="UP000095342">
    <property type="component" value="Chromosome"/>
</dbReference>
<proteinExistence type="inferred from homology"/>
<dbReference type="AlphaFoldDB" id="A0A1D8KAF2"/>
<dbReference type="GO" id="GO:0009252">
    <property type="term" value="P:peptidoglycan biosynthetic process"/>
    <property type="evidence" value="ECO:0007669"/>
    <property type="project" value="UniProtKB-UniRule"/>
</dbReference>